<accession>A0A9D1VZG2</accession>
<dbReference type="Gene3D" id="3.40.50.360">
    <property type="match status" value="1"/>
</dbReference>
<proteinExistence type="predicted"/>
<evidence type="ECO:0000259" key="5">
    <source>
        <dbReference type="PROSITE" id="PS51379"/>
    </source>
</evidence>
<keyword evidence="1" id="KW-0004">4Fe-4S</keyword>
<dbReference type="Gene3D" id="3.30.70.20">
    <property type="match status" value="1"/>
</dbReference>
<dbReference type="InterPro" id="IPR047964">
    <property type="entry name" value="EFR1-like"/>
</dbReference>
<dbReference type="InterPro" id="IPR017896">
    <property type="entry name" value="4Fe4S_Fe-S-bd"/>
</dbReference>
<comment type="caution">
    <text evidence="6">The sequence shown here is derived from an EMBL/GenBank/DDBJ whole genome shotgun (WGS) entry which is preliminary data.</text>
</comment>
<dbReference type="InterPro" id="IPR050572">
    <property type="entry name" value="Fe-S_Ferredoxin"/>
</dbReference>
<evidence type="ECO:0000256" key="1">
    <source>
        <dbReference type="ARBA" id="ARBA00022485"/>
    </source>
</evidence>
<name>A0A9D1VZG2_9FIRM</name>
<evidence type="ECO:0000256" key="2">
    <source>
        <dbReference type="ARBA" id="ARBA00022723"/>
    </source>
</evidence>
<reference evidence="6" key="1">
    <citation type="journal article" date="2021" name="PeerJ">
        <title>Extensive microbial diversity within the chicken gut microbiome revealed by metagenomics and culture.</title>
        <authorList>
            <person name="Gilroy R."/>
            <person name="Ravi A."/>
            <person name="Getino M."/>
            <person name="Pursley I."/>
            <person name="Horton D.L."/>
            <person name="Alikhan N.F."/>
            <person name="Baker D."/>
            <person name="Gharbi K."/>
            <person name="Hall N."/>
            <person name="Watson M."/>
            <person name="Adriaenssens E.M."/>
            <person name="Foster-Nyarko E."/>
            <person name="Jarju S."/>
            <person name="Secka A."/>
            <person name="Antonio M."/>
            <person name="Oren A."/>
            <person name="Chaudhuri R.R."/>
            <person name="La Ragione R."/>
            <person name="Hildebrand F."/>
            <person name="Pallen M.J."/>
        </authorList>
    </citation>
    <scope>NUCLEOTIDE SEQUENCE</scope>
    <source>
        <strain evidence="6">2189</strain>
    </source>
</reference>
<sequence>MKILCIYYTGTYNTRYLTKMLTETLAPHGHSVTAVEIAADTPPVSTEGYDLIGFGYPIYGFNSPLPFNRYVQKLRFAAGQRYFIYKNSGETLAMNNASSRILLRRMKRQRAVCVGEYHFVMPYNIHFRFDRDFVREILQKDRKLCEILRYNLENGVVASIPSKRIYNIAAAAVGIQKIGGPINSFLYRVDTKKCTQCGLCVRSCPEKNISVRNGKIKFSRRCDMCMRCSFFCPQDAIHIGFLEGWKVNGDYHLQALEQDPTPVPQYINADSRGFYRCFIRTFAEIDSAYEKIFAGQNKAE</sequence>
<dbReference type="PANTHER" id="PTHR43687">
    <property type="entry name" value="ADENYLYLSULFATE REDUCTASE, BETA SUBUNIT"/>
    <property type="match status" value="1"/>
</dbReference>
<organism evidence="6 7">
    <name type="scientific">Candidatus Borkfalkia faecavium</name>
    <dbReference type="NCBI Taxonomy" id="2838508"/>
    <lineage>
        <taxon>Bacteria</taxon>
        <taxon>Bacillati</taxon>
        <taxon>Bacillota</taxon>
        <taxon>Clostridia</taxon>
        <taxon>Christensenellales</taxon>
        <taxon>Christensenellaceae</taxon>
        <taxon>Candidatus Borkfalkia</taxon>
    </lineage>
</organism>
<reference evidence="6" key="2">
    <citation type="submission" date="2021-04" db="EMBL/GenBank/DDBJ databases">
        <authorList>
            <person name="Gilroy R."/>
        </authorList>
    </citation>
    <scope>NUCLEOTIDE SEQUENCE</scope>
    <source>
        <strain evidence="6">2189</strain>
    </source>
</reference>
<dbReference type="AlphaFoldDB" id="A0A9D1VZG2"/>
<gene>
    <name evidence="6" type="ORF">H9851_01735</name>
</gene>
<keyword evidence="3" id="KW-0408">Iron</keyword>
<keyword evidence="4" id="KW-0411">Iron-sulfur</keyword>
<dbReference type="InterPro" id="IPR029039">
    <property type="entry name" value="Flavoprotein-like_sf"/>
</dbReference>
<evidence type="ECO:0000313" key="7">
    <source>
        <dbReference type="Proteomes" id="UP000886847"/>
    </source>
</evidence>
<dbReference type="GO" id="GO:0046872">
    <property type="term" value="F:metal ion binding"/>
    <property type="evidence" value="ECO:0007669"/>
    <property type="project" value="UniProtKB-KW"/>
</dbReference>
<dbReference type="SUPFAM" id="SSF54862">
    <property type="entry name" value="4Fe-4S ferredoxins"/>
    <property type="match status" value="1"/>
</dbReference>
<dbReference type="EMBL" id="DXEW01000005">
    <property type="protein sequence ID" value="HIX49986.1"/>
    <property type="molecule type" value="Genomic_DNA"/>
</dbReference>
<feature type="domain" description="4Fe-4S ferredoxin-type" evidence="5">
    <location>
        <begin position="185"/>
        <end position="214"/>
    </location>
</feature>
<dbReference type="Pfam" id="PF13237">
    <property type="entry name" value="Fer4_10"/>
    <property type="match status" value="1"/>
</dbReference>
<dbReference type="Proteomes" id="UP000886847">
    <property type="component" value="Unassembled WGS sequence"/>
</dbReference>
<evidence type="ECO:0000313" key="6">
    <source>
        <dbReference type="EMBL" id="HIX49986.1"/>
    </source>
</evidence>
<evidence type="ECO:0000256" key="4">
    <source>
        <dbReference type="ARBA" id="ARBA00023014"/>
    </source>
</evidence>
<protein>
    <submittedName>
        <fullName evidence="6">EFR1 family ferrodoxin</fullName>
    </submittedName>
</protein>
<dbReference type="GO" id="GO:0051539">
    <property type="term" value="F:4 iron, 4 sulfur cluster binding"/>
    <property type="evidence" value="ECO:0007669"/>
    <property type="project" value="UniProtKB-KW"/>
</dbReference>
<keyword evidence="2" id="KW-0479">Metal-binding</keyword>
<dbReference type="PROSITE" id="PS00198">
    <property type="entry name" value="4FE4S_FER_1"/>
    <property type="match status" value="2"/>
</dbReference>
<dbReference type="SUPFAM" id="SSF52218">
    <property type="entry name" value="Flavoproteins"/>
    <property type="match status" value="1"/>
</dbReference>
<dbReference type="InterPro" id="IPR017900">
    <property type="entry name" value="4Fe4S_Fe_S_CS"/>
</dbReference>
<dbReference type="PANTHER" id="PTHR43687:SF1">
    <property type="entry name" value="FERREDOXIN III"/>
    <property type="match status" value="1"/>
</dbReference>
<evidence type="ECO:0000256" key="3">
    <source>
        <dbReference type="ARBA" id="ARBA00023004"/>
    </source>
</evidence>
<dbReference type="PROSITE" id="PS51379">
    <property type="entry name" value="4FE4S_FER_2"/>
    <property type="match status" value="1"/>
</dbReference>
<dbReference type="NCBIfam" id="NF038196">
    <property type="entry name" value="ferrodoxin_EFR1"/>
    <property type="match status" value="1"/>
</dbReference>